<accession>Q1QMH4</accession>
<dbReference type="STRING" id="323097.Nham_1759"/>
<feature type="compositionally biased region" description="Basic and acidic residues" evidence="1">
    <location>
        <begin position="112"/>
        <end position="121"/>
    </location>
</feature>
<dbReference type="OrthoDB" id="7338235at2"/>
<dbReference type="HOGENOM" id="CLU_041662_0_0_5"/>
<reference evidence="4 5" key="1">
    <citation type="submission" date="2006-03" db="EMBL/GenBank/DDBJ databases">
        <title>Complete sequence of chromosome of Nitrobacter hamburgensis X14.</title>
        <authorList>
            <consortium name="US DOE Joint Genome Institute"/>
            <person name="Copeland A."/>
            <person name="Lucas S."/>
            <person name="Lapidus A."/>
            <person name="Barry K."/>
            <person name="Detter J.C."/>
            <person name="Glavina del Rio T."/>
            <person name="Hammon N."/>
            <person name="Israni S."/>
            <person name="Dalin E."/>
            <person name="Tice H."/>
            <person name="Pitluck S."/>
            <person name="Chain P."/>
            <person name="Malfatti S."/>
            <person name="Shin M."/>
            <person name="Vergez L."/>
            <person name="Schmutz J."/>
            <person name="Larimer F."/>
            <person name="Land M."/>
            <person name="Hauser L."/>
            <person name="Kyrpides N."/>
            <person name="Ivanova N."/>
            <person name="Ward B."/>
            <person name="Arp D."/>
            <person name="Klotz M."/>
            <person name="Stein L."/>
            <person name="O'Mullan G."/>
            <person name="Starkenburg S."/>
            <person name="Sayavedra L."/>
            <person name="Poret-Peterson A.T."/>
            <person name="Gentry M.E."/>
            <person name="Bruce D."/>
            <person name="Richardson P."/>
        </authorList>
    </citation>
    <scope>NUCLEOTIDE SEQUENCE [LARGE SCALE GENOMIC DNA]</scope>
    <source>
        <strain evidence="5">DSM 10229 / NCIMB 13809 / X14</strain>
    </source>
</reference>
<dbReference type="AlphaFoldDB" id="Q1QMH4"/>
<organism evidence="4 5">
    <name type="scientific">Nitrobacter hamburgensis (strain DSM 10229 / NCIMB 13809 / X14)</name>
    <dbReference type="NCBI Taxonomy" id="323097"/>
    <lineage>
        <taxon>Bacteria</taxon>
        <taxon>Pseudomonadati</taxon>
        <taxon>Pseudomonadota</taxon>
        <taxon>Alphaproteobacteria</taxon>
        <taxon>Hyphomicrobiales</taxon>
        <taxon>Nitrobacteraceae</taxon>
        <taxon>Nitrobacter</taxon>
    </lineage>
</organism>
<evidence type="ECO:0000256" key="1">
    <source>
        <dbReference type="SAM" id="MobiDB-lite"/>
    </source>
</evidence>
<dbReference type="RefSeq" id="WP_011510255.1">
    <property type="nucleotide sequence ID" value="NC_007964.1"/>
</dbReference>
<feature type="region of interest" description="Disordered" evidence="1">
    <location>
        <begin position="168"/>
        <end position="187"/>
    </location>
</feature>
<sequence>MAHRYHDRPFPEDDDYGRDDRRATAQAEPDPLAELARLIGQTDPFGDIKRSAPTVPADDPVDHFEPLPPIEDDAPASPPSWIQRRMAQPDPPQDVEAAPHPVLRRAAVYPDDQPHVQHPEPESYPQADPDRYDDVLYGRLPDEQRAYAYEDRVPREAYEDQFPRETYSEAPFGYQDGYGEEGEEPAPRRRGRMATVVAVLALAVLGTGAAYAYRTYVGTSRSGAPPVIRADAEPNKIVPQQAISGDAVGKLIQDRMSTENGTEQMVSREEQPVDVKEATTSGPRVVFPPLNQNANPPAAASVAPNIRPPATVANGTLAGDEPRRVRTLTVRGDQADVAAATVARHESQAAPAATRHAPAVAAAPGANAPLSLSPQGAAESRTRMASTNPGQQAPAAVSTGGYLVQVASQRNEADAQASFRVLQGKFPSVLGSRTLLVKRADLGAKGVYYRAMVGPFGSSEEASRVCGSLKSAGGQCVVQRN</sequence>
<dbReference type="eggNOG" id="COG3115">
    <property type="taxonomic scope" value="Bacteria"/>
</dbReference>
<evidence type="ECO:0000313" key="4">
    <source>
        <dbReference type="EMBL" id="ABE62573.1"/>
    </source>
</evidence>
<evidence type="ECO:0000256" key="2">
    <source>
        <dbReference type="SAM" id="Phobius"/>
    </source>
</evidence>
<name>Q1QMH4_NITHX</name>
<gene>
    <name evidence="4" type="ordered locus">Nham_1759</name>
</gene>
<keyword evidence="2" id="KW-0472">Membrane</keyword>
<feature type="domain" description="SPOR" evidence="3">
    <location>
        <begin position="396"/>
        <end position="481"/>
    </location>
</feature>
<dbReference type="Proteomes" id="UP000001953">
    <property type="component" value="Chromosome"/>
</dbReference>
<dbReference type="GO" id="GO:0042834">
    <property type="term" value="F:peptidoglycan binding"/>
    <property type="evidence" value="ECO:0007669"/>
    <property type="project" value="InterPro"/>
</dbReference>
<feature type="region of interest" description="Disordered" evidence="1">
    <location>
        <begin position="346"/>
        <end position="379"/>
    </location>
</feature>
<proteinExistence type="predicted"/>
<evidence type="ECO:0000259" key="3">
    <source>
        <dbReference type="PROSITE" id="PS51724"/>
    </source>
</evidence>
<feature type="region of interest" description="Disordered" evidence="1">
    <location>
        <begin position="1"/>
        <end position="134"/>
    </location>
</feature>
<evidence type="ECO:0000313" key="5">
    <source>
        <dbReference type="Proteomes" id="UP000001953"/>
    </source>
</evidence>
<dbReference type="SUPFAM" id="SSF110997">
    <property type="entry name" value="Sporulation related repeat"/>
    <property type="match status" value="1"/>
</dbReference>
<feature type="transmembrane region" description="Helical" evidence="2">
    <location>
        <begin position="193"/>
        <end position="213"/>
    </location>
</feature>
<keyword evidence="2" id="KW-1133">Transmembrane helix</keyword>
<dbReference type="PROSITE" id="PS51724">
    <property type="entry name" value="SPOR"/>
    <property type="match status" value="1"/>
</dbReference>
<keyword evidence="2" id="KW-0812">Transmembrane</keyword>
<dbReference type="Pfam" id="PF05036">
    <property type="entry name" value="SPOR"/>
    <property type="match status" value="1"/>
</dbReference>
<dbReference type="InterPro" id="IPR007730">
    <property type="entry name" value="SPOR-like_dom"/>
</dbReference>
<feature type="compositionally biased region" description="Low complexity" evidence="1">
    <location>
        <begin position="349"/>
        <end position="369"/>
    </location>
</feature>
<dbReference type="EMBL" id="CP000319">
    <property type="protein sequence ID" value="ABE62573.1"/>
    <property type="molecule type" value="Genomic_DNA"/>
</dbReference>
<protein>
    <submittedName>
        <fullName evidence="4">Sporulation related protein</fullName>
    </submittedName>
</protein>
<dbReference type="Gene3D" id="3.30.70.1070">
    <property type="entry name" value="Sporulation related repeat"/>
    <property type="match status" value="1"/>
</dbReference>
<keyword evidence="5" id="KW-1185">Reference proteome</keyword>
<dbReference type="KEGG" id="nha:Nham_1759"/>
<dbReference type="InterPro" id="IPR036680">
    <property type="entry name" value="SPOR-like_sf"/>
</dbReference>